<sequence>MTVKIRKQGNSLMVTVPAGFNIKENAEYSPVMDANGIISYVPVHKNLFEQFPDYDFKTAIRKMNLNDNGEVRGNENVW</sequence>
<reference evidence="1 2" key="1">
    <citation type="journal article" date="2023" name="Microbiol. Spectr.">
        <title>Symbiosis of Carpenter Bees with Uncharacterized Lactic Acid Bacteria Showing NAD Auxotrophy.</title>
        <authorList>
            <person name="Kawasaki S."/>
            <person name="Ozawa K."/>
            <person name="Mori T."/>
            <person name="Yamamoto A."/>
            <person name="Ito M."/>
            <person name="Ohkuma M."/>
            <person name="Sakamoto M."/>
            <person name="Matsutani M."/>
        </authorList>
    </citation>
    <scope>NUCLEOTIDE SEQUENCE [LARGE SCALE GENOMIC DNA]</scope>
    <source>
        <strain evidence="1 2">Kim32-2</strain>
    </source>
</reference>
<dbReference type="RefSeq" id="WP_317637430.1">
    <property type="nucleotide sequence ID" value="NZ_AP026803.1"/>
</dbReference>
<keyword evidence="2" id="KW-1185">Reference proteome</keyword>
<evidence type="ECO:0000313" key="2">
    <source>
        <dbReference type="Proteomes" id="UP001321741"/>
    </source>
</evidence>
<gene>
    <name evidence="1" type="ORF">KIM322_14720</name>
</gene>
<protein>
    <recommendedName>
        <fullName evidence="3">AbrB family transcriptional regulator</fullName>
    </recommendedName>
</protein>
<evidence type="ECO:0000313" key="1">
    <source>
        <dbReference type="EMBL" id="BDR61211.1"/>
    </source>
</evidence>
<proteinExistence type="predicted"/>
<organism evidence="1 2">
    <name type="scientific">Lactobacillus xylocopicola</name>
    <dbReference type="NCBI Taxonomy" id="2976676"/>
    <lineage>
        <taxon>Bacteria</taxon>
        <taxon>Bacillati</taxon>
        <taxon>Bacillota</taxon>
        <taxon>Bacilli</taxon>
        <taxon>Lactobacillales</taxon>
        <taxon>Lactobacillaceae</taxon>
        <taxon>Lactobacillus</taxon>
    </lineage>
</organism>
<dbReference type="Proteomes" id="UP001321741">
    <property type="component" value="Chromosome"/>
</dbReference>
<dbReference type="NCBIfam" id="NF047400">
    <property type="entry name" value="MazE_PemI_antitoxin"/>
    <property type="match status" value="1"/>
</dbReference>
<evidence type="ECO:0008006" key="3">
    <source>
        <dbReference type="Google" id="ProtNLM"/>
    </source>
</evidence>
<name>A0ABN6SLI1_9LACO</name>
<dbReference type="EMBL" id="AP026803">
    <property type="protein sequence ID" value="BDR61211.1"/>
    <property type="molecule type" value="Genomic_DNA"/>
</dbReference>
<accession>A0ABN6SLI1</accession>